<dbReference type="EMBL" id="BAAANN010000014">
    <property type="protein sequence ID" value="GAA1963668.1"/>
    <property type="molecule type" value="Genomic_DNA"/>
</dbReference>
<accession>A0ABP5CIR5</accession>
<dbReference type="Proteomes" id="UP001501116">
    <property type="component" value="Unassembled WGS sequence"/>
</dbReference>
<evidence type="ECO:0000259" key="1">
    <source>
        <dbReference type="Pfam" id="PF04149"/>
    </source>
</evidence>
<name>A0ABP5CIR5_9PSEU</name>
<gene>
    <name evidence="2" type="ORF">GCM10009754_39020</name>
</gene>
<reference evidence="3" key="1">
    <citation type="journal article" date="2019" name="Int. J. Syst. Evol. Microbiol.">
        <title>The Global Catalogue of Microorganisms (GCM) 10K type strain sequencing project: providing services to taxonomists for standard genome sequencing and annotation.</title>
        <authorList>
            <consortium name="The Broad Institute Genomics Platform"/>
            <consortium name="The Broad Institute Genome Sequencing Center for Infectious Disease"/>
            <person name="Wu L."/>
            <person name="Ma J."/>
        </authorList>
    </citation>
    <scope>NUCLEOTIDE SEQUENCE [LARGE SCALE GENOMIC DNA]</scope>
    <source>
        <strain evidence="3">JCM 14545</strain>
    </source>
</reference>
<organism evidence="2 3">
    <name type="scientific">Amycolatopsis minnesotensis</name>
    <dbReference type="NCBI Taxonomy" id="337894"/>
    <lineage>
        <taxon>Bacteria</taxon>
        <taxon>Bacillati</taxon>
        <taxon>Actinomycetota</taxon>
        <taxon>Actinomycetes</taxon>
        <taxon>Pseudonocardiales</taxon>
        <taxon>Pseudonocardiaceae</taxon>
        <taxon>Amycolatopsis</taxon>
    </lineage>
</organism>
<proteinExistence type="predicted"/>
<evidence type="ECO:0000313" key="2">
    <source>
        <dbReference type="EMBL" id="GAA1963668.1"/>
    </source>
</evidence>
<dbReference type="RefSeq" id="WP_344420316.1">
    <property type="nucleotide sequence ID" value="NZ_BAAANN010000014.1"/>
</dbReference>
<evidence type="ECO:0000313" key="3">
    <source>
        <dbReference type="Proteomes" id="UP001501116"/>
    </source>
</evidence>
<comment type="caution">
    <text evidence="2">The sequence shown here is derived from an EMBL/GenBank/DDBJ whole genome shotgun (WGS) entry which is preliminary data.</text>
</comment>
<sequence>MFDTNANRSPRNTLPFRKSTYSEGGDCVEVAAAGGLVLMRDSKDPDGPVLRFTPREWDAFVGGVLAGEFDLG</sequence>
<feature type="domain" description="DUF397" evidence="1">
    <location>
        <begin position="16"/>
        <end position="64"/>
    </location>
</feature>
<protein>
    <recommendedName>
        <fullName evidence="1">DUF397 domain-containing protein</fullName>
    </recommendedName>
</protein>
<dbReference type="InterPro" id="IPR007278">
    <property type="entry name" value="DUF397"/>
</dbReference>
<keyword evidence="3" id="KW-1185">Reference proteome</keyword>
<dbReference type="Pfam" id="PF04149">
    <property type="entry name" value="DUF397"/>
    <property type="match status" value="1"/>
</dbReference>